<dbReference type="Proteomes" id="UP000095673">
    <property type="component" value="Unassembled WGS sequence"/>
</dbReference>
<feature type="region of interest" description="Disordered" evidence="1">
    <location>
        <begin position="38"/>
        <end position="60"/>
    </location>
</feature>
<gene>
    <name evidence="2" type="ORF">ERS852580_02798</name>
</gene>
<protein>
    <submittedName>
        <fullName evidence="2">Uncharacterized protein</fullName>
    </submittedName>
</protein>
<sequence>MRNSKIKKKSMKKCVVDIRYHAAVGDYSRILVVLTSHQGERTDGRNKKKWNEQGSILESD</sequence>
<evidence type="ECO:0000313" key="3">
    <source>
        <dbReference type="Proteomes" id="UP000095673"/>
    </source>
</evidence>
<reference evidence="2 3" key="1">
    <citation type="submission" date="2015-09" db="EMBL/GenBank/DDBJ databases">
        <authorList>
            <consortium name="Pathogen Informatics"/>
        </authorList>
    </citation>
    <scope>NUCLEOTIDE SEQUENCE [LARGE SCALE GENOMIC DNA]</scope>
    <source>
        <strain evidence="2 3">2789STDY5834968</strain>
    </source>
</reference>
<proteinExistence type="predicted"/>
<accession>A0A173VA86</accession>
<dbReference type="EMBL" id="CYXM01000016">
    <property type="protein sequence ID" value="CUN23954.1"/>
    <property type="molecule type" value="Genomic_DNA"/>
</dbReference>
<feature type="compositionally biased region" description="Basic and acidic residues" evidence="1">
    <location>
        <begin position="38"/>
        <end position="51"/>
    </location>
</feature>
<dbReference type="RefSeq" id="WP_172704791.1">
    <property type="nucleotide sequence ID" value="NZ_CYXM01000016.1"/>
</dbReference>
<name>A0A173VA86_9FIRM</name>
<organism evidence="2 3">
    <name type="scientific">Agathobacter rectalis</name>
    <dbReference type="NCBI Taxonomy" id="39491"/>
    <lineage>
        <taxon>Bacteria</taxon>
        <taxon>Bacillati</taxon>
        <taxon>Bacillota</taxon>
        <taxon>Clostridia</taxon>
        <taxon>Lachnospirales</taxon>
        <taxon>Lachnospiraceae</taxon>
        <taxon>Agathobacter</taxon>
    </lineage>
</organism>
<evidence type="ECO:0000313" key="2">
    <source>
        <dbReference type="EMBL" id="CUN23954.1"/>
    </source>
</evidence>
<dbReference type="AlphaFoldDB" id="A0A173VA86"/>
<evidence type="ECO:0000256" key="1">
    <source>
        <dbReference type="SAM" id="MobiDB-lite"/>
    </source>
</evidence>